<dbReference type="Gene3D" id="3.40.50.970">
    <property type="match status" value="3"/>
</dbReference>
<dbReference type="InterPro" id="IPR009014">
    <property type="entry name" value="Transketo_C/PFOR_II"/>
</dbReference>
<sequence>MTFKDDDERAIMAIRLLAADATFNGKSGHPRAPMGMAPVAHVLFSRFLRCSPAHPDWLNRDRFYIMLHLLSYETTMDVLKNFRQLGSITPGHPENFETPGIEVTTGPLGQGIANAVGRAIAQAHTAAVFNRPGFSIVDNFTYCFLGDDCLQEGVAPEASPLAGHLQLGNLICIYDANRITIDGNINCSFTEDVVKLYESYGWHVVVVEDGNTDLATIEAVIQQCKEETTRPSIIKLRITIGYGSLEEGTHGVHGNPLKADDIKQLKSKWGFNADEAFHVPEENSLLAKYADQFPELHADLQRRPTGTLPQGWEAALPSFSPSDPAVATRKLSETVLFKIHVIVPGLIGGSSDLTPSNLTRWASTVDFQAPGLEDVPGGYSGRYLRYGLREHAMSAIMNGLAPIETLVYFRAMPKFSVWRPADGNETSAAYLVSLKSMSTPSILALSRQNLPQLRGSSVEKASRGGYVVSESDSSADITLIGTGLEVALCVETVGYRSEQHGLKVRVVSLPCWEVFDAQSEDYKRSALGSGMPSLSVEVLSTVGWQRWTHKQFGIDTFGASTPADVLFAKFEFIKEGVAKRAIATIEFFKKKSQSIESPLDRAF</sequence>
<gene>
    <name evidence="13" type="ORF">B0J15DRAFT_508542</name>
</gene>
<keyword evidence="8" id="KW-0786">Thiamine pyrophosphate</keyword>
<keyword evidence="5" id="KW-0808">Transferase</keyword>
<dbReference type="FunFam" id="3.40.50.970:FF:000004">
    <property type="entry name" value="Transketolase"/>
    <property type="match status" value="1"/>
</dbReference>
<dbReference type="GO" id="GO:0006098">
    <property type="term" value="P:pentose-phosphate shunt"/>
    <property type="evidence" value="ECO:0007669"/>
    <property type="project" value="TreeGrafter"/>
</dbReference>
<dbReference type="SUPFAM" id="SSF52518">
    <property type="entry name" value="Thiamin diphosphate-binding fold (THDP-binding)"/>
    <property type="match status" value="2"/>
</dbReference>
<dbReference type="GO" id="GO:0005829">
    <property type="term" value="C:cytosol"/>
    <property type="evidence" value="ECO:0007669"/>
    <property type="project" value="TreeGrafter"/>
</dbReference>
<dbReference type="Proteomes" id="UP000736672">
    <property type="component" value="Unassembled WGS sequence"/>
</dbReference>
<reference evidence="13" key="1">
    <citation type="journal article" date="2021" name="Nat. Commun.">
        <title>Genetic determinants of endophytism in the Arabidopsis root mycobiome.</title>
        <authorList>
            <person name="Mesny F."/>
            <person name="Miyauchi S."/>
            <person name="Thiergart T."/>
            <person name="Pickel B."/>
            <person name="Atanasova L."/>
            <person name="Karlsson M."/>
            <person name="Huettel B."/>
            <person name="Barry K.W."/>
            <person name="Haridas S."/>
            <person name="Chen C."/>
            <person name="Bauer D."/>
            <person name="Andreopoulos W."/>
            <person name="Pangilinan J."/>
            <person name="LaButti K."/>
            <person name="Riley R."/>
            <person name="Lipzen A."/>
            <person name="Clum A."/>
            <person name="Drula E."/>
            <person name="Henrissat B."/>
            <person name="Kohler A."/>
            <person name="Grigoriev I.V."/>
            <person name="Martin F.M."/>
            <person name="Hacquard S."/>
        </authorList>
    </citation>
    <scope>NUCLEOTIDE SEQUENCE</scope>
    <source>
        <strain evidence="13">FSSC 5 MPI-SDFR-AT-0091</strain>
    </source>
</reference>
<keyword evidence="14" id="KW-1185">Reference proteome</keyword>
<dbReference type="AlphaFoldDB" id="A0A9P9RB09"/>
<comment type="catalytic activity">
    <reaction evidence="9">
        <text>D-sedoheptulose 7-phosphate + D-glyceraldehyde 3-phosphate = aldehydo-D-ribose 5-phosphate + D-xylulose 5-phosphate</text>
        <dbReference type="Rhea" id="RHEA:10508"/>
        <dbReference type="ChEBI" id="CHEBI:57483"/>
        <dbReference type="ChEBI" id="CHEBI:57737"/>
        <dbReference type="ChEBI" id="CHEBI:58273"/>
        <dbReference type="ChEBI" id="CHEBI:59776"/>
        <dbReference type="EC" id="2.2.1.1"/>
    </reaction>
</comment>
<dbReference type="GO" id="GO:0005634">
    <property type="term" value="C:nucleus"/>
    <property type="evidence" value="ECO:0007669"/>
    <property type="project" value="TreeGrafter"/>
</dbReference>
<accession>A0A9P9RB09</accession>
<feature type="domain" description="Transketolase-like pyrimidine-binding" evidence="11">
    <location>
        <begin position="326"/>
        <end position="401"/>
    </location>
</feature>
<feature type="domain" description="Transketolase-like pyrimidine-binding" evidence="11">
    <location>
        <begin position="402"/>
        <end position="451"/>
    </location>
</feature>
<comment type="cofactor">
    <cofactor evidence="3">
        <name>thiamine diphosphate</name>
        <dbReference type="ChEBI" id="CHEBI:58937"/>
    </cofactor>
</comment>
<evidence type="ECO:0000259" key="10">
    <source>
        <dbReference type="Pfam" id="PF00456"/>
    </source>
</evidence>
<dbReference type="Pfam" id="PF02779">
    <property type="entry name" value="Transket_pyr"/>
    <property type="match status" value="2"/>
</dbReference>
<evidence type="ECO:0000259" key="11">
    <source>
        <dbReference type="Pfam" id="PF02779"/>
    </source>
</evidence>
<evidence type="ECO:0000259" key="12">
    <source>
        <dbReference type="Pfam" id="PF22613"/>
    </source>
</evidence>
<dbReference type="PANTHER" id="PTHR43522:SF2">
    <property type="entry name" value="TRANSKETOLASE 1-RELATED"/>
    <property type="match status" value="1"/>
</dbReference>
<evidence type="ECO:0000256" key="1">
    <source>
        <dbReference type="ARBA" id="ARBA00001941"/>
    </source>
</evidence>
<evidence type="ECO:0000256" key="5">
    <source>
        <dbReference type="ARBA" id="ARBA00022679"/>
    </source>
</evidence>
<dbReference type="InterPro" id="IPR029061">
    <property type="entry name" value="THDP-binding"/>
</dbReference>
<comment type="caution">
    <text evidence="13">The sequence shown here is derived from an EMBL/GenBank/DDBJ whole genome shotgun (WGS) entry which is preliminary data.</text>
</comment>
<evidence type="ECO:0000256" key="4">
    <source>
        <dbReference type="ARBA" id="ARBA00007131"/>
    </source>
</evidence>
<dbReference type="Pfam" id="PF00456">
    <property type="entry name" value="Transketolase_N"/>
    <property type="match status" value="1"/>
</dbReference>
<evidence type="ECO:0000313" key="14">
    <source>
        <dbReference type="Proteomes" id="UP000736672"/>
    </source>
</evidence>
<keyword evidence="7" id="KW-0460">Magnesium</keyword>
<dbReference type="EMBL" id="JAGTJS010000003">
    <property type="protein sequence ID" value="KAH7271928.1"/>
    <property type="molecule type" value="Genomic_DNA"/>
</dbReference>
<dbReference type="Gene3D" id="3.40.50.920">
    <property type="match status" value="1"/>
</dbReference>
<dbReference type="OrthoDB" id="10267175at2759"/>
<evidence type="ECO:0000313" key="13">
    <source>
        <dbReference type="EMBL" id="KAH7271928.1"/>
    </source>
</evidence>
<dbReference type="InterPro" id="IPR033247">
    <property type="entry name" value="Transketolase_fam"/>
</dbReference>
<dbReference type="CDD" id="cd02012">
    <property type="entry name" value="TPP_TK"/>
    <property type="match status" value="1"/>
</dbReference>
<evidence type="ECO:0000256" key="9">
    <source>
        <dbReference type="ARBA" id="ARBA00049473"/>
    </source>
</evidence>
<evidence type="ECO:0000256" key="3">
    <source>
        <dbReference type="ARBA" id="ARBA00001964"/>
    </source>
</evidence>
<name>A0A9P9RB09_FUSSL</name>
<comment type="cofactor">
    <cofactor evidence="1">
        <name>Co(2+)</name>
        <dbReference type="ChEBI" id="CHEBI:48828"/>
    </cofactor>
</comment>
<dbReference type="PANTHER" id="PTHR43522">
    <property type="entry name" value="TRANSKETOLASE"/>
    <property type="match status" value="1"/>
</dbReference>
<dbReference type="InterPro" id="IPR055152">
    <property type="entry name" value="Transketolase-like_C_2"/>
</dbReference>
<dbReference type="InterPro" id="IPR005475">
    <property type="entry name" value="Transketolase-like_Pyr-bd"/>
</dbReference>
<feature type="domain" description="Transketolase N-terminal" evidence="10">
    <location>
        <begin position="7"/>
        <end position="283"/>
    </location>
</feature>
<feature type="domain" description="Transketolase-like C-terminal" evidence="12">
    <location>
        <begin position="464"/>
        <end position="572"/>
    </location>
</feature>
<evidence type="ECO:0000256" key="8">
    <source>
        <dbReference type="ARBA" id="ARBA00023052"/>
    </source>
</evidence>
<evidence type="ECO:0000256" key="2">
    <source>
        <dbReference type="ARBA" id="ARBA00001946"/>
    </source>
</evidence>
<proteinExistence type="inferred from homology"/>
<dbReference type="SUPFAM" id="SSF52922">
    <property type="entry name" value="TK C-terminal domain-like"/>
    <property type="match status" value="1"/>
</dbReference>
<evidence type="ECO:0000256" key="6">
    <source>
        <dbReference type="ARBA" id="ARBA00022723"/>
    </source>
</evidence>
<dbReference type="GO" id="GO:0046872">
    <property type="term" value="F:metal ion binding"/>
    <property type="evidence" value="ECO:0007669"/>
    <property type="project" value="UniProtKB-KW"/>
</dbReference>
<dbReference type="Pfam" id="PF22613">
    <property type="entry name" value="Transketolase_C_1"/>
    <property type="match status" value="1"/>
</dbReference>
<comment type="cofactor">
    <cofactor evidence="2">
        <name>Mg(2+)</name>
        <dbReference type="ChEBI" id="CHEBI:18420"/>
    </cofactor>
</comment>
<organism evidence="13 14">
    <name type="scientific">Fusarium solani</name>
    <name type="common">Filamentous fungus</name>
    <dbReference type="NCBI Taxonomy" id="169388"/>
    <lineage>
        <taxon>Eukaryota</taxon>
        <taxon>Fungi</taxon>
        <taxon>Dikarya</taxon>
        <taxon>Ascomycota</taxon>
        <taxon>Pezizomycotina</taxon>
        <taxon>Sordariomycetes</taxon>
        <taxon>Hypocreomycetidae</taxon>
        <taxon>Hypocreales</taxon>
        <taxon>Nectriaceae</taxon>
        <taxon>Fusarium</taxon>
        <taxon>Fusarium solani species complex</taxon>
    </lineage>
</organism>
<evidence type="ECO:0000256" key="7">
    <source>
        <dbReference type="ARBA" id="ARBA00022842"/>
    </source>
</evidence>
<protein>
    <submittedName>
        <fullName evidence="13">Transketolase, thiamine diphosphate binding domain-containing protein</fullName>
    </submittedName>
</protein>
<dbReference type="GO" id="GO:0004802">
    <property type="term" value="F:transketolase activity"/>
    <property type="evidence" value="ECO:0007669"/>
    <property type="project" value="UniProtKB-EC"/>
</dbReference>
<keyword evidence="6" id="KW-0479">Metal-binding</keyword>
<comment type="similarity">
    <text evidence="4">Belongs to the transketolase family.</text>
</comment>
<dbReference type="InterPro" id="IPR005474">
    <property type="entry name" value="Transketolase_N"/>
</dbReference>